<name>A0A2H3B4X0_9AGAR</name>
<protein>
    <submittedName>
        <fullName evidence="2">Uncharacterized protein</fullName>
    </submittedName>
</protein>
<organism evidence="2 3">
    <name type="scientific">Armillaria solidipes</name>
    <dbReference type="NCBI Taxonomy" id="1076256"/>
    <lineage>
        <taxon>Eukaryota</taxon>
        <taxon>Fungi</taxon>
        <taxon>Dikarya</taxon>
        <taxon>Basidiomycota</taxon>
        <taxon>Agaricomycotina</taxon>
        <taxon>Agaricomycetes</taxon>
        <taxon>Agaricomycetidae</taxon>
        <taxon>Agaricales</taxon>
        <taxon>Marasmiineae</taxon>
        <taxon>Physalacriaceae</taxon>
        <taxon>Armillaria</taxon>
    </lineage>
</organism>
<sequence length="123" mass="13842">MSSLTNEGLEYSTGSRNPGNTFNSRQSILKKRNILRVCNVEDIPPTVNEMMAGEETPREVKEGTTTRALLQSTLRCSSSILRLEKKDEKVGQWFQPHHTTLAGDIHSFEAEYNVLDIIDYAAI</sequence>
<proteinExistence type="predicted"/>
<feature type="region of interest" description="Disordered" evidence="1">
    <location>
        <begin position="1"/>
        <end position="23"/>
    </location>
</feature>
<accession>A0A2H3B4X0</accession>
<evidence type="ECO:0000313" key="2">
    <source>
        <dbReference type="EMBL" id="PBK59657.1"/>
    </source>
</evidence>
<evidence type="ECO:0000256" key="1">
    <source>
        <dbReference type="SAM" id="MobiDB-lite"/>
    </source>
</evidence>
<keyword evidence="3" id="KW-1185">Reference proteome</keyword>
<evidence type="ECO:0000313" key="3">
    <source>
        <dbReference type="Proteomes" id="UP000218334"/>
    </source>
</evidence>
<gene>
    <name evidence="2" type="ORF">ARMSODRAFT_982854</name>
</gene>
<dbReference type="AlphaFoldDB" id="A0A2H3B4X0"/>
<dbReference type="Proteomes" id="UP000218334">
    <property type="component" value="Unassembled WGS sequence"/>
</dbReference>
<dbReference type="EMBL" id="KZ293499">
    <property type="protein sequence ID" value="PBK59657.1"/>
    <property type="molecule type" value="Genomic_DNA"/>
</dbReference>
<reference evidence="3" key="1">
    <citation type="journal article" date="2017" name="Nat. Ecol. Evol.">
        <title>Genome expansion and lineage-specific genetic innovations in the forest pathogenic fungi Armillaria.</title>
        <authorList>
            <person name="Sipos G."/>
            <person name="Prasanna A.N."/>
            <person name="Walter M.C."/>
            <person name="O'Connor E."/>
            <person name="Balint B."/>
            <person name="Krizsan K."/>
            <person name="Kiss B."/>
            <person name="Hess J."/>
            <person name="Varga T."/>
            <person name="Slot J."/>
            <person name="Riley R."/>
            <person name="Boka B."/>
            <person name="Rigling D."/>
            <person name="Barry K."/>
            <person name="Lee J."/>
            <person name="Mihaltcheva S."/>
            <person name="LaButti K."/>
            <person name="Lipzen A."/>
            <person name="Waldron R."/>
            <person name="Moloney N.M."/>
            <person name="Sperisen C."/>
            <person name="Kredics L."/>
            <person name="Vagvoelgyi C."/>
            <person name="Patrignani A."/>
            <person name="Fitzpatrick D."/>
            <person name="Nagy I."/>
            <person name="Doyle S."/>
            <person name="Anderson J.B."/>
            <person name="Grigoriev I.V."/>
            <person name="Gueldener U."/>
            <person name="Muensterkoetter M."/>
            <person name="Nagy L.G."/>
        </authorList>
    </citation>
    <scope>NUCLEOTIDE SEQUENCE [LARGE SCALE GENOMIC DNA]</scope>
    <source>
        <strain evidence="3">28-4</strain>
    </source>
</reference>